<dbReference type="PROSITE" id="PS50850">
    <property type="entry name" value="MFS"/>
    <property type="match status" value="1"/>
</dbReference>
<feature type="transmembrane region" description="Helical" evidence="7">
    <location>
        <begin position="307"/>
        <end position="329"/>
    </location>
</feature>
<evidence type="ECO:0000256" key="3">
    <source>
        <dbReference type="ARBA" id="ARBA00022448"/>
    </source>
</evidence>
<feature type="transmembrane region" description="Helical" evidence="7">
    <location>
        <begin position="248"/>
        <end position="269"/>
    </location>
</feature>
<feature type="transmembrane region" description="Helical" evidence="7">
    <location>
        <begin position="341"/>
        <end position="361"/>
    </location>
</feature>
<dbReference type="STRING" id="485913.Krac_4150"/>
<evidence type="ECO:0000256" key="7">
    <source>
        <dbReference type="SAM" id="Phobius"/>
    </source>
</evidence>
<evidence type="ECO:0000313" key="10">
    <source>
        <dbReference type="Proteomes" id="UP000004508"/>
    </source>
</evidence>
<dbReference type="InterPro" id="IPR036259">
    <property type="entry name" value="MFS_trans_sf"/>
</dbReference>
<feature type="transmembrane region" description="Helical" evidence="7">
    <location>
        <begin position="40"/>
        <end position="62"/>
    </location>
</feature>
<reference evidence="9 10" key="1">
    <citation type="journal article" date="2011" name="Stand. Genomic Sci.">
        <title>Non-contiguous finished genome sequence and contextual data of the filamentous soil bacterium Ktedonobacter racemifer type strain (SOSP1-21).</title>
        <authorList>
            <person name="Chang Y.J."/>
            <person name="Land M."/>
            <person name="Hauser L."/>
            <person name="Chertkov O."/>
            <person name="Del Rio T.G."/>
            <person name="Nolan M."/>
            <person name="Copeland A."/>
            <person name="Tice H."/>
            <person name="Cheng J.F."/>
            <person name="Lucas S."/>
            <person name="Han C."/>
            <person name="Goodwin L."/>
            <person name="Pitluck S."/>
            <person name="Ivanova N."/>
            <person name="Ovchinikova G."/>
            <person name="Pati A."/>
            <person name="Chen A."/>
            <person name="Palaniappan K."/>
            <person name="Mavromatis K."/>
            <person name="Liolios K."/>
            <person name="Brettin T."/>
            <person name="Fiebig A."/>
            <person name="Rohde M."/>
            <person name="Abt B."/>
            <person name="Goker M."/>
            <person name="Detter J.C."/>
            <person name="Woyke T."/>
            <person name="Bristow J."/>
            <person name="Eisen J.A."/>
            <person name="Markowitz V."/>
            <person name="Hugenholtz P."/>
            <person name="Kyrpides N.C."/>
            <person name="Klenk H.P."/>
            <person name="Lapidus A."/>
        </authorList>
    </citation>
    <scope>NUCLEOTIDE SEQUENCE [LARGE SCALE GENOMIC DNA]</scope>
    <source>
        <strain evidence="10">DSM 44963</strain>
    </source>
</reference>
<dbReference type="AlphaFoldDB" id="D6TYD2"/>
<dbReference type="Proteomes" id="UP000004508">
    <property type="component" value="Unassembled WGS sequence"/>
</dbReference>
<keyword evidence="6 7" id="KW-0472">Membrane</keyword>
<feature type="transmembrane region" description="Helical" evidence="7">
    <location>
        <begin position="281"/>
        <end position="301"/>
    </location>
</feature>
<dbReference type="PANTHER" id="PTHR23514:SF3">
    <property type="entry name" value="BYPASS OF STOP CODON PROTEIN 6"/>
    <property type="match status" value="1"/>
</dbReference>
<keyword evidence="10" id="KW-1185">Reference proteome</keyword>
<proteinExistence type="inferred from homology"/>
<feature type="transmembrane region" description="Helical" evidence="7">
    <location>
        <begin position="167"/>
        <end position="187"/>
    </location>
</feature>
<evidence type="ECO:0000313" key="9">
    <source>
        <dbReference type="EMBL" id="EFH83212.1"/>
    </source>
</evidence>
<dbReference type="SUPFAM" id="SSF103473">
    <property type="entry name" value="MFS general substrate transporter"/>
    <property type="match status" value="1"/>
</dbReference>
<keyword evidence="3" id="KW-0813">Transport</keyword>
<comment type="subcellular location">
    <subcellularLocation>
        <location evidence="1">Cell membrane</location>
        <topology evidence="1">Multi-pass membrane protein</topology>
    </subcellularLocation>
</comment>
<dbReference type="InterPro" id="IPR020846">
    <property type="entry name" value="MFS_dom"/>
</dbReference>
<feature type="transmembrane region" description="Helical" evidence="7">
    <location>
        <begin position="12"/>
        <end position="34"/>
    </location>
</feature>
<evidence type="ECO:0000256" key="1">
    <source>
        <dbReference type="ARBA" id="ARBA00004651"/>
    </source>
</evidence>
<feature type="transmembrane region" description="Helical" evidence="7">
    <location>
        <begin position="74"/>
        <end position="94"/>
    </location>
</feature>
<protein>
    <submittedName>
        <fullName evidence="9">Major facilitator superfamily MFS_1</fullName>
    </submittedName>
</protein>
<dbReference type="InterPro" id="IPR011701">
    <property type="entry name" value="MFS"/>
</dbReference>
<evidence type="ECO:0000256" key="2">
    <source>
        <dbReference type="ARBA" id="ARBA00008335"/>
    </source>
</evidence>
<dbReference type="Gene3D" id="1.20.1250.20">
    <property type="entry name" value="MFS general substrate transporter like domains"/>
    <property type="match status" value="1"/>
</dbReference>
<comment type="similarity">
    <text evidence="2">Belongs to the major facilitator superfamily.</text>
</comment>
<keyword evidence="4 7" id="KW-0812">Transmembrane</keyword>
<dbReference type="InterPro" id="IPR051788">
    <property type="entry name" value="MFS_Transporter"/>
</dbReference>
<evidence type="ECO:0000256" key="5">
    <source>
        <dbReference type="ARBA" id="ARBA00022989"/>
    </source>
</evidence>
<evidence type="ECO:0000256" key="6">
    <source>
        <dbReference type="ARBA" id="ARBA00023136"/>
    </source>
</evidence>
<name>D6TYD2_KTERA</name>
<dbReference type="RefSeq" id="WP_007913763.1">
    <property type="nucleotide sequence ID" value="NZ_ADVG01000003.1"/>
</dbReference>
<feature type="transmembrane region" description="Helical" evidence="7">
    <location>
        <begin position="100"/>
        <end position="125"/>
    </location>
</feature>
<dbReference type="EMBL" id="ADVG01000003">
    <property type="protein sequence ID" value="EFH83212.1"/>
    <property type="molecule type" value="Genomic_DNA"/>
</dbReference>
<feature type="transmembrane region" description="Helical" evidence="7">
    <location>
        <begin position="208"/>
        <end position="228"/>
    </location>
</feature>
<sequence>MQNAVSVPSRRLSIWLSFFGFMLVGISSGVSGPILPSLGAYYHVGDATIGLLLLVSPFAYFLSSLSSGLLIEKFGLRWLLLLGTVIFALGFAGFGLRLPFLWLFGARLCIGLGSGIIETGFNIYISTQPRQETLLNNLHAFFGVGSLLGPLLVSALLTLLWGWNITYLFLVVLCLPLALGLGPLFSVPANIQDTQRDEPARKEGIFGATLKLPVVWIATLFLLVYVGVETCAGSWGYTFLLNERAQSPLIAGWIVSGYWLGLTLGRFFLQRQAERMGISSTVLVYICLICIVLSALLAWLVPSGISAALAFCLMGLGVAPLYPLTVAIMPKLVPSHLAASAISLLISISIIGLGVFPWLAGLLAQAVGIWTLMPFIILLTLAMIILWRVLARHIASPA</sequence>
<gene>
    <name evidence="9" type="ORF">Krac_4150</name>
</gene>
<dbReference type="Pfam" id="PF07690">
    <property type="entry name" value="MFS_1"/>
    <property type="match status" value="2"/>
</dbReference>
<feature type="domain" description="Major facilitator superfamily (MFS) profile" evidence="8">
    <location>
        <begin position="13"/>
        <end position="392"/>
    </location>
</feature>
<dbReference type="GO" id="GO:0022857">
    <property type="term" value="F:transmembrane transporter activity"/>
    <property type="evidence" value="ECO:0007669"/>
    <property type="project" value="InterPro"/>
</dbReference>
<evidence type="ECO:0000256" key="4">
    <source>
        <dbReference type="ARBA" id="ARBA00022692"/>
    </source>
</evidence>
<evidence type="ECO:0000259" key="8">
    <source>
        <dbReference type="PROSITE" id="PS50850"/>
    </source>
</evidence>
<dbReference type="InParanoid" id="D6TYD2"/>
<dbReference type="PANTHER" id="PTHR23514">
    <property type="entry name" value="BYPASS OF STOP CODON PROTEIN 6"/>
    <property type="match status" value="1"/>
</dbReference>
<dbReference type="OrthoDB" id="9795150at2"/>
<dbReference type="eggNOG" id="COG0738">
    <property type="taxonomic scope" value="Bacteria"/>
</dbReference>
<dbReference type="GO" id="GO:0005886">
    <property type="term" value="C:plasma membrane"/>
    <property type="evidence" value="ECO:0007669"/>
    <property type="project" value="UniProtKB-SubCell"/>
</dbReference>
<accession>D6TYD2</accession>
<organism evidence="9 10">
    <name type="scientific">Ktedonobacter racemifer DSM 44963</name>
    <dbReference type="NCBI Taxonomy" id="485913"/>
    <lineage>
        <taxon>Bacteria</taxon>
        <taxon>Bacillati</taxon>
        <taxon>Chloroflexota</taxon>
        <taxon>Ktedonobacteria</taxon>
        <taxon>Ktedonobacterales</taxon>
        <taxon>Ktedonobacteraceae</taxon>
        <taxon>Ktedonobacter</taxon>
    </lineage>
</organism>
<feature type="transmembrane region" description="Helical" evidence="7">
    <location>
        <begin position="367"/>
        <end position="390"/>
    </location>
</feature>
<keyword evidence="5 7" id="KW-1133">Transmembrane helix</keyword>
<feature type="transmembrane region" description="Helical" evidence="7">
    <location>
        <begin position="137"/>
        <end position="161"/>
    </location>
</feature>
<comment type="caution">
    <text evidence="9">The sequence shown here is derived from an EMBL/GenBank/DDBJ whole genome shotgun (WGS) entry which is preliminary data.</text>
</comment>